<feature type="active site" description="Cysteine sulfenic acid (-SOH) intermediate; for peroxidase activity" evidence="12">
    <location>
        <position position="45"/>
    </location>
</feature>
<dbReference type="AlphaFoldDB" id="A0A2M6W151"/>
<reference evidence="15" key="1">
    <citation type="submission" date="2017-09" db="EMBL/GenBank/DDBJ databases">
        <title>Depth-based differentiation of microbial function through sediment-hosted aquifers and enrichment of novel symbionts in the deep terrestrial subsurface.</title>
        <authorList>
            <person name="Probst A.J."/>
            <person name="Ladd B."/>
            <person name="Jarett J.K."/>
            <person name="Geller-Mcgrath D.E."/>
            <person name="Sieber C.M.K."/>
            <person name="Emerson J.B."/>
            <person name="Anantharaman K."/>
            <person name="Thomas B.C."/>
            <person name="Malmstrom R."/>
            <person name="Stieglmeier M."/>
            <person name="Klingl A."/>
            <person name="Woyke T."/>
            <person name="Ryan C.M."/>
            <person name="Banfield J.F."/>
        </authorList>
    </citation>
    <scope>NUCLEOTIDE SEQUENCE [LARGE SCALE GENOMIC DNA]</scope>
</reference>
<keyword evidence="5" id="KW-0049">Antioxidant</keyword>
<dbReference type="NCBIfam" id="NF006960">
    <property type="entry name" value="PRK09437.1"/>
    <property type="match status" value="1"/>
</dbReference>
<dbReference type="PROSITE" id="PS51352">
    <property type="entry name" value="THIOREDOXIN_2"/>
    <property type="match status" value="1"/>
</dbReference>
<dbReference type="PIRSF" id="PIRSF000239">
    <property type="entry name" value="AHPC"/>
    <property type="match status" value="1"/>
</dbReference>
<dbReference type="InterPro" id="IPR013766">
    <property type="entry name" value="Thioredoxin_domain"/>
</dbReference>
<sequence length="157" mass="17729">MKILEGKKAPDFSLPDQDQVLRSLGDYAGQKVLLYFYPKDNTPGCTTEACNFRDRLNELQAHGVQVLGVSKDTSTSHKKFSQKFDLNFPLLADIHTEVMKAYGVWVEKSMFGKKYMGTQRDSFLIDEQGVVVKHYVKVPSGSHVDDVLKDLENMSHA</sequence>
<evidence type="ECO:0000313" key="15">
    <source>
        <dbReference type="Proteomes" id="UP000229362"/>
    </source>
</evidence>
<accession>A0A2M6W151</accession>
<dbReference type="PANTHER" id="PTHR42801:SF4">
    <property type="entry name" value="AHPC_TSA FAMILY PROTEIN"/>
    <property type="match status" value="1"/>
</dbReference>
<evidence type="ECO:0000256" key="6">
    <source>
        <dbReference type="ARBA" id="ARBA00023002"/>
    </source>
</evidence>
<comment type="caution">
    <text evidence="14">The sequence shown here is derived from an EMBL/GenBank/DDBJ whole genome shotgun (WGS) entry which is preliminary data.</text>
</comment>
<keyword evidence="8" id="KW-0676">Redox-active center</keyword>
<dbReference type="InterPro" id="IPR024706">
    <property type="entry name" value="Peroxiredoxin_AhpC-typ"/>
</dbReference>
<dbReference type="InterPro" id="IPR036249">
    <property type="entry name" value="Thioredoxin-like_sf"/>
</dbReference>
<keyword evidence="4 14" id="KW-0575">Peroxidase</keyword>
<dbReference type="PANTHER" id="PTHR42801">
    <property type="entry name" value="THIOREDOXIN-DEPENDENT PEROXIDE REDUCTASE"/>
    <property type="match status" value="1"/>
</dbReference>
<organism evidence="14 15">
    <name type="scientific">Candidatus Magasanikbacteria bacterium CG10_big_fil_rev_8_21_14_0_10_43_6</name>
    <dbReference type="NCBI Taxonomy" id="1974650"/>
    <lineage>
        <taxon>Bacteria</taxon>
        <taxon>Candidatus Magasanikiibacteriota</taxon>
    </lineage>
</organism>
<keyword evidence="6" id="KW-0560">Oxidoreductase</keyword>
<dbReference type="InterPro" id="IPR000866">
    <property type="entry name" value="AhpC/TSA"/>
</dbReference>
<evidence type="ECO:0000256" key="7">
    <source>
        <dbReference type="ARBA" id="ARBA00023157"/>
    </source>
</evidence>
<evidence type="ECO:0000256" key="5">
    <source>
        <dbReference type="ARBA" id="ARBA00022862"/>
    </source>
</evidence>
<dbReference type="GO" id="GO:0045454">
    <property type="term" value="P:cell redox homeostasis"/>
    <property type="evidence" value="ECO:0007669"/>
    <property type="project" value="TreeGrafter"/>
</dbReference>
<dbReference type="GO" id="GO:0008379">
    <property type="term" value="F:thioredoxin peroxidase activity"/>
    <property type="evidence" value="ECO:0007669"/>
    <property type="project" value="TreeGrafter"/>
</dbReference>
<evidence type="ECO:0000256" key="2">
    <source>
        <dbReference type="ARBA" id="ARBA00011245"/>
    </source>
</evidence>
<evidence type="ECO:0000259" key="13">
    <source>
        <dbReference type="PROSITE" id="PS51352"/>
    </source>
</evidence>
<dbReference type="EC" id="1.11.1.24" evidence="3"/>
<evidence type="ECO:0000256" key="12">
    <source>
        <dbReference type="PIRSR" id="PIRSR000239-1"/>
    </source>
</evidence>
<evidence type="ECO:0000256" key="11">
    <source>
        <dbReference type="ARBA" id="ARBA00049091"/>
    </source>
</evidence>
<dbReference type="CDD" id="cd03017">
    <property type="entry name" value="PRX_BCP"/>
    <property type="match status" value="1"/>
</dbReference>
<evidence type="ECO:0000256" key="1">
    <source>
        <dbReference type="ARBA" id="ARBA00003330"/>
    </source>
</evidence>
<evidence type="ECO:0000256" key="4">
    <source>
        <dbReference type="ARBA" id="ARBA00022559"/>
    </source>
</evidence>
<evidence type="ECO:0000313" key="14">
    <source>
        <dbReference type="EMBL" id="PIT86537.1"/>
    </source>
</evidence>
<evidence type="ECO:0000256" key="9">
    <source>
        <dbReference type="ARBA" id="ARBA00032824"/>
    </source>
</evidence>
<comment type="catalytic activity">
    <reaction evidence="11">
        <text>a hydroperoxide + [thioredoxin]-dithiol = an alcohol + [thioredoxin]-disulfide + H2O</text>
        <dbReference type="Rhea" id="RHEA:62620"/>
        <dbReference type="Rhea" id="RHEA-COMP:10698"/>
        <dbReference type="Rhea" id="RHEA-COMP:10700"/>
        <dbReference type="ChEBI" id="CHEBI:15377"/>
        <dbReference type="ChEBI" id="CHEBI:29950"/>
        <dbReference type="ChEBI" id="CHEBI:30879"/>
        <dbReference type="ChEBI" id="CHEBI:35924"/>
        <dbReference type="ChEBI" id="CHEBI:50058"/>
        <dbReference type="EC" id="1.11.1.24"/>
    </reaction>
</comment>
<evidence type="ECO:0000256" key="3">
    <source>
        <dbReference type="ARBA" id="ARBA00013017"/>
    </source>
</evidence>
<dbReference type="InterPro" id="IPR050924">
    <property type="entry name" value="Peroxiredoxin_BCP/PrxQ"/>
</dbReference>
<dbReference type="Proteomes" id="UP000229362">
    <property type="component" value="Unassembled WGS sequence"/>
</dbReference>
<dbReference type="SUPFAM" id="SSF52833">
    <property type="entry name" value="Thioredoxin-like"/>
    <property type="match status" value="1"/>
</dbReference>
<dbReference type="FunFam" id="3.40.30.10:FF:000007">
    <property type="entry name" value="Thioredoxin-dependent thiol peroxidase"/>
    <property type="match status" value="1"/>
</dbReference>
<dbReference type="GO" id="GO:0005737">
    <property type="term" value="C:cytoplasm"/>
    <property type="evidence" value="ECO:0007669"/>
    <property type="project" value="TreeGrafter"/>
</dbReference>
<comment type="function">
    <text evidence="1">Thiol-specific peroxidase that catalyzes the reduction of hydrogen peroxide and organic hydroperoxides to water and alcohols, respectively. Plays a role in cell protection against oxidative stress by detoxifying peroxides and as sensor of hydrogen peroxide-mediated signaling events.</text>
</comment>
<dbReference type="Gene3D" id="3.40.30.10">
    <property type="entry name" value="Glutaredoxin"/>
    <property type="match status" value="1"/>
</dbReference>
<evidence type="ECO:0000256" key="10">
    <source>
        <dbReference type="ARBA" id="ARBA00038489"/>
    </source>
</evidence>
<proteinExistence type="inferred from homology"/>
<comment type="similarity">
    <text evidence="10">Belongs to the peroxiredoxin family. BCP/PrxQ subfamily.</text>
</comment>
<protein>
    <recommendedName>
        <fullName evidence="3">thioredoxin-dependent peroxiredoxin</fullName>
        <ecNumber evidence="3">1.11.1.24</ecNumber>
    </recommendedName>
    <alternativeName>
        <fullName evidence="9">Thioredoxin peroxidase</fullName>
    </alternativeName>
</protein>
<evidence type="ECO:0000256" key="8">
    <source>
        <dbReference type="ARBA" id="ARBA00023284"/>
    </source>
</evidence>
<dbReference type="GO" id="GO:0034599">
    <property type="term" value="P:cellular response to oxidative stress"/>
    <property type="evidence" value="ECO:0007669"/>
    <property type="project" value="TreeGrafter"/>
</dbReference>
<gene>
    <name evidence="14" type="ORF">COU33_02600</name>
</gene>
<name>A0A2M6W151_9BACT</name>
<keyword evidence="7" id="KW-1015">Disulfide bond</keyword>
<dbReference type="Pfam" id="PF00578">
    <property type="entry name" value="AhpC-TSA"/>
    <property type="match status" value="1"/>
</dbReference>
<dbReference type="EMBL" id="PFBZ01000112">
    <property type="protein sequence ID" value="PIT86537.1"/>
    <property type="molecule type" value="Genomic_DNA"/>
</dbReference>
<comment type="subunit">
    <text evidence="2">Monomer.</text>
</comment>
<feature type="domain" description="Thioredoxin" evidence="13">
    <location>
        <begin position="3"/>
        <end position="156"/>
    </location>
</feature>